<dbReference type="GO" id="GO:0009002">
    <property type="term" value="F:serine-type D-Ala-D-Ala carboxypeptidase activity"/>
    <property type="evidence" value="ECO:0007669"/>
    <property type="project" value="InterPro"/>
</dbReference>
<evidence type="ECO:0000256" key="8">
    <source>
        <dbReference type="PIRSR" id="PIRSR618044-2"/>
    </source>
</evidence>
<sequence>MFRSIFSDLFSRTAKFAAAASRSLLLAGAIAAAAGGTAHANPKYAGIVIDAKTGKVLYNEDADDLRYPASLTKMMTIYLTFEALEAGKISKNTLVPVSKNAASEPPSKLGVRSGSKLTVEQAIQALVTRSANDVATALGEFLGGSEERFARIMTQKARALGMTRTVYRNAHGLPNTAQVTTARDQARLGLALRQHFPQYYDYFNTRSFRYGNQTIGNHNRLLGVVRGVDGIKTGYTRASGFNLVTSAQADGRSVVAVVLGGRTGASRDQQMKKLIASYMPAASRRGSGNLIAETRDAPTLSAAAAANSVAASVAPTTTAGPLELPENGPVPSYRYEESRIEMAYAATSVASASNVVGKEALAATLRIQRNVAAPASAADVEQGDADPAVDALTTASTAASAGKSVPSGWVIQIGATPDRGQAQALLDRAKDQGGKALRNAEPFTVAFADGGTQLYRARFGGFSGQDSAVNACKALKKKGFACWASQQ</sequence>
<dbReference type="EMBL" id="PZZZ01000004">
    <property type="protein sequence ID" value="PTM94958.1"/>
    <property type="molecule type" value="Genomic_DNA"/>
</dbReference>
<keyword evidence="3" id="KW-0378">Hydrolase</keyword>
<feature type="domain" description="SPOR" evidence="11">
    <location>
        <begin position="403"/>
        <end position="487"/>
    </location>
</feature>
<keyword evidence="5" id="KW-0573">Peptidoglycan synthesis</keyword>
<evidence type="ECO:0000256" key="3">
    <source>
        <dbReference type="ARBA" id="ARBA00022801"/>
    </source>
</evidence>
<evidence type="ECO:0000259" key="11">
    <source>
        <dbReference type="PROSITE" id="PS51724"/>
    </source>
</evidence>
<dbReference type="InterPro" id="IPR007730">
    <property type="entry name" value="SPOR-like_dom"/>
</dbReference>
<evidence type="ECO:0000256" key="10">
    <source>
        <dbReference type="SAM" id="SignalP"/>
    </source>
</evidence>
<feature type="active site" evidence="7">
    <location>
        <position position="130"/>
    </location>
</feature>
<gene>
    <name evidence="12" type="ORF">C7449_10421</name>
</gene>
<dbReference type="GO" id="GO:0009252">
    <property type="term" value="P:peptidoglycan biosynthetic process"/>
    <property type="evidence" value="ECO:0007669"/>
    <property type="project" value="UniProtKB-KW"/>
</dbReference>
<keyword evidence="6" id="KW-0961">Cell wall biogenesis/degradation</keyword>
<dbReference type="Gene3D" id="3.30.70.1070">
    <property type="entry name" value="Sporulation related repeat"/>
    <property type="match status" value="1"/>
</dbReference>
<dbReference type="GO" id="GO:0006508">
    <property type="term" value="P:proteolysis"/>
    <property type="evidence" value="ECO:0007669"/>
    <property type="project" value="InterPro"/>
</dbReference>
<dbReference type="GO" id="GO:0008360">
    <property type="term" value="P:regulation of cell shape"/>
    <property type="evidence" value="ECO:0007669"/>
    <property type="project" value="UniProtKB-KW"/>
</dbReference>
<evidence type="ECO:0000256" key="1">
    <source>
        <dbReference type="ARBA" id="ARBA00007164"/>
    </source>
</evidence>
<dbReference type="PROSITE" id="PS51724">
    <property type="entry name" value="SPOR"/>
    <property type="match status" value="1"/>
</dbReference>
<keyword evidence="4" id="KW-0133">Cell shape</keyword>
<dbReference type="AlphaFoldDB" id="A0A2T5B7J5"/>
<organism evidence="12 13">
    <name type="scientific">Mycoplana dimorpha</name>
    <dbReference type="NCBI Taxonomy" id="28320"/>
    <lineage>
        <taxon>Bacteria</taxon>
        <taxon>Pseudomonadati</taxon>
        <taxon>Pseudomonadota</taxon>
        <taxon>Alphaproteobacteria</taxon>
        <taxon>Hyphomicrobiales</taxon>
        <taxon>Rhizobiaceae</taxon>
        <taxon>Mycoplana</taxon>
    </lineage>
</organism>
<dbReference type="SUPFAM" id="SSF56601">
    <property type="entry name" value="beta-lactamase/transpeptidase-like"/>
    <property type="match status" value="1"/>
</dbReference>
<reference evidence="12 13" key="1">
    <citation type="submission" date="2018-04" db="EMBL/GenBank/DDBJ databases">
        <title>Genomic Encyclopedia of Type Strains, Phase IV (KMG-IV): sequencing the most valuable type-strain genomes for metagenomic binning, comparative biology and taxonomic classification.</title>
        <authorList>
            <person name="Goeker M."/>
        </authorList>
    </citation>
    <scope>NUCLEOTIDE SEQUENCE [LARGE SCALE GENOMIC DNA]</scope>
    <source>
        <strain evidence="12 13">DSM 7138</strain>
    </source>
</reference>
<name>A0A2T5B7J5_MYCDI</name>
<dbReference type="PANTHER" id="PTHR21581:SF6">
    <property type="entry name" value="TRAFFICKING PROTEIN PARTICLE COMPLEX SUBUNIT 12"/>
    <property type="match status" value="1"/>
</dbReference>
<proteinExistence type="inferred from homology"/>
<evidence type="ECO:0000256" key="5">
    <source>
        <dbReference type="ARBA" id="ARBA00022984"/>
    </source>
</evidence>
<evidence type="ECO:0000256" key="6">
    <source>
        <dbReference type="ARBA" id="ARBA00023316"/>
    </source>
</evidence>
<feature type="signal peptide" evidence="10">
    <location>
        <begin position="1"/>
        <end position="40"/>
    </location>
</feature>
<dbReference type="Proteomes" id="UP000241247">
    <property type="component" value="Unassembled WGS sequence"/>
</dbReference>
<feature type="chain" id="PRO_5015723818" evidence="10">
    <location>
        <begin position="41"/>
        <end position="487"/>
    </location>
</feature>
<evidence type="ECO:0000256" key="9">
    <source>
        <dbReference type="RuleBase" id="RU004016"/>
    </source>
</evidence>
<dbReference type="PRINTS" id="PR00725">
    <property type="entry name" value="DADACBPTASE1"/>
</dbReference>
<keyword evidence="12" id="KW-0645">Protease</keyword>
<evidence type="ECO:0000313" key="13">
    <source>
        <dbReference type="Proteomes" id="UP000241247"/>
    </source>
</evidence>
<comment type="caution">
    <text evidence="12">The sequence shown here is derived from an EMBL/GenBank/DDBJ whole genome shotgun (WGS) entry which is preliminary data.</text>
</comment>
<dbReference type="SUPFAM" id="SSF110997">
    <property type="entry name" value="Sporulation related repeat"/>
    <property type="match status" value="1"/>
</dbReference>
<keyword evidence="12" id="KW-0121">Carboxypeptidase</keyword>
<dbReference type="Pfam" id="PF00768">
    <property type="entry name" value="Peptidase_S11"/>
    <property type="match status" value="1"/>
</dbReference>
<accession>A0A2T5B7J5</accession>
<dbReference type="InterPro" id="IPR018044">
    <property type="entry name" value="Peptidase_S11"/>
</dbReference>
<protein>
    <submittedName>
        <fullName evidence="12">D-alanyl-D-alanine carboxypeptidase</fullName>
    </submittedName>
</protein>
<feature type="binding site" evidence="8">
    <location>
        <position position="232"/>
    </location>
    <ligand>
        <name>substrate</name>
    </ligand>
</feature>
<dbReference type="InterPro" id="IPR012338">
    <property type="entry name" value="Beta-lactam/transpept-like"/>
</dbReference>
<evidence type="ECO:0000256" key="4">
    <source>
        <dbReference type="ARBA" id="ARBA00022960"/>
    </source>
</evidence>
<keyword evidence="2 10" id="KW-0732">Signal</keyword>
<comment type="similarity">
    <text evidence="1 9">Belongs to the peptidase S11 family.</text>
</comment>
<evidence type="ECO:0000313" key="12">
    <source>
        <dbReference type="EMBL" id="PTM94958.1"/>
    </source>
</evidence>
<dbReference type="InterPro" id="IPR001967">
    <property type="entry name" value="Peptidase_S11_N"/>
</dbReference>
<evidence type="ECO:0000256" key="2">
    <source>
        <dbReference type="ARBA" id="ARBA00022729"/>
    </source>
</evidence>
<feature type="active site" description="Proton acceptor" evidence="7">
    <location>
        <position position="73"/>
    </location>
</feature>
<dbReference type="PANTHER" id="PTHR21581">
    <property type="entry name" value="D-ALANYL-D-ALANINE CARBOXYPEPTIDASE"/>
    <property type="match status" value="1"/>
</dbReference>
<evidence type="ECO:0000256" key="7">
    <source>
        <dbReference type="PIRSR" id="PIRSR618044-1"/>
    </source>
</evidence>
<dbReference type="GO" id="GO:0042834">
    <property type="term" value="F:peptidoglycan binding"/>
    <property type="evidence" value="ECO:0007669"/>
    <property type="project" value="InterPro"/>
</dbReference>
<feature type="active site" description="Acyl-ester intermediate" evidence="7">
    <location>
        <position position="70"/>
    </location>
</feature>
<dbReference type="Gene3D" id="3.40.710.10">
    <property type="entry name" value="DD-peptidase/beta-lactamase superfamily"/>
    <property type="match status" value="1"/>
</dbReference>
<dbReference type="Pfam" id="PF05036">
    <property type="entry name" value="SPOR"/>
    <property type="match status" value="1"/>
</dbReference>
<dbReference type="GO" id="GO:0071555">
    <property type="term" value="P:cell wall organization"/>
    <property type="evidence" value="ECO:0007669"/>
    <property type="project" value="UniProtKB-KW"/>
</dbReference>
<keyword evidence="13" id="KW-1185">Reference proteome</keyword>
<dbReference type="InterPro" id="IPR036680">
    <property type="entry name" value="SPOR-like_sf"/>
</dbReference>